<feature type="signal peptide" evidence="3">
    <location>
        <begin position="1"/>
        <end position="22"/>
    </location>
</feature>
<evidence type="ECO:0000256" key="2">
    <source>
        <dbReference type="ARBA" id="ARBA00022737"/>
    </source>
</evidence>
<evidence type="ECO:0000313" key="4">
    <source>
        <dbReference type="EMBL" id="MFB9211224.1"/>
    </source>
</evidence>
<evidence type="ECO:0000256" key="3">
    <source>
        <dbReference type="SAM" id="SignalP"/>
    </source>
</evidence>
<sequence>MIKSKFYICLILALLVSSLGKAQEMGDYTKQEIKDFSQKVEDQIQFLEYFLNTVGSEETPARDKDVIITESYKKIFRDGEVQVEDDLVMDRKVITNKDITAYLKDVEFFFKDASFKFKVRKVEPFLRDNEELSFIVSMDRTLTATGLDNEKIENTKPRFVEVNLNRQSNELKIASIYTTKLSRDKELQEWWNSLSLGWESYFREKFEIVEDTVSLDQIYKISAMDSLDLSGNDYIQDLYPIEALRDLKYINISGTLIQELKPISNVTYLAYLDVSNTPTEDIQFIKYSEELVYLDISNTQISNIDELKNLDKLKNLKANNTPLMSFASMNDFESLEVLSLEKSGFNNLESIQRLKNLKKLNIKRNYLINFNYLGELTNLEEVNLEQTNILDLSPLKELKKLQVVNINQTEVNSLEPLNGLESLKKLYADRTNITEDQADDFARKNNQVLLIHNVENLQTWWNTLPDGWVVVLQKIGNLGSSNMPTVEEISAIVSMDSLDISNSEVISLRPILKFKKLKALNIDSTKIHDLSPLAGLKTLEKLSGNHSAVTNVEPLKNLKTMVYISLNQSQIASITPLRSLEKLEYLDVDGTEVPKWEVQEILQIVPKANVIFRTEELQFWWENLESVWKDVFRKEFELSEDPGTDELHKLTSTRNLNISNSGIYNLQPLGYFINLQKLEIRDVPLSDISAVTQLEYLKELTINQAPVEDLEPLASLQYLEKLNLSNTGVEDLRELESLARLKTLILSGTGVKRLKGLESLYDLRVLDIASTDVRSLNPIHDLINLEQLVCFNTRVNNRQINNFRTANPECDIKYY</sequence>
<dbReference type="SUPFAM" id="SSF52058">
    <property type="entry name" value="L domain-like"/>
    <property type="match status" value="2"/>
</dbReference>
<reference evidence="4 5" key="1">
    <citation type="submission" date="2024-09" db="EMBL/GenBank/DDBJ databases">
        <authorList>
            <person name="Sun Q."/>
            <person name="Mori K."/>
        </authorList>
    </citation>
    <scope>NUCLEOTIDE SEQUENCE [LARGE SCALE GENOMIC DNA]</scope>
    <source>
        <strain evidence="4 5">CECT 7682</strain>
    </source>
</reference>
<dbReference type="RefSeq" id="WP_290249172.1">
    <property type="nucleotide sequence ID" value="NZ_JAUFQT010000002.1"/>
</dbReference>
<keyword evidence="2" id="KW-0677">Repeat</keyword>
<dbReference type="Gene3D" id="3.80.10.10">
    <property type="entry name" value="Ribonuclease Inhibitor"/>
    <property type="match status" value="3"/>
</dbReference>
<keyword evidence="3" id="KW-0732">Signal</keyword>
<evidence type="ECO:0000313" key="5">
    <source>
        <dbReference type="Proteomes" id="UP001589654"/>
    </source>
</evidence>
<protein>
    <submittedName>
        <fullName evidence="4">Leucine-rich repeat domain-containing protein</fullName>
    </submittedName>
</protein>
<dbReference type="Proteomes" id="UP001589654">
    <property type="component" value="Unassembled WGS sequence"/>
</dbReference>
<comment type="caution">
    <text evidence="4">The sequence shown here is derived from an EMBL/GenBank/DDBJ whole genome shotgun (WGS) entry which is preliminary data.</text>
</comment>
<dbReference type="PANTHER" id="PTHR46652:SF3">
    <property type="entry name" value="LEUCINE-RICH REPEAT-CONTAINING PROTEIN 9"/>
    <property type="match status" value="1"/>
</dbReference>
<proteinExistence type="predicted"/>
<keyword evidence="5" id="KW-1185">Reference proteome</keyword>
<dbReference type="InterPro" id="IPR050836">
    <property type="entry name" value="SDS22/Internalin_LRR"/>
</dbReference>
<dbReference type="EMBL" id="JBHMEW010000044">
    <property type="protein sequence ID" value="MFB9211224.1"/>
    <property type="molecule type" value="Genomic_DNA"/>
</dbReference>
<gene>
    <name evidence="4" type="ORF">ACFFUR_05355</name>
</gene>
<feature type="chain" id="PRO_5045925953" evidence="3">
    <location>
        <begin position="23"/>
        <end position="815"/>
    </location>
</feature>
<dbReference type="PROSITE" id="PS51450">
    <property type="entry name" value="LRR"/>
    <property type="match status" value="1"/>
</dbReference>
<dbReference type="PANTHER" id="PTHR46652">
    <property type="entry name" value="LEUCINE-RICH REPEAT AND IQ DOMAIN-CONTAINING PROTEIN 1-RELATED"/>
    <property type="match status" value="1"/>
</dbReference>
<accession>A0ABV5J324</accession>
<keyword evidence="1" id="KW-0433">Leucine-rich repeat</keyword>
<name>A0ABV5J324_9BACT</name>
<organism evidence="4 5">
    <name type="scientific">Echinicola jeungdonensis</name>
    <dbReference type="NCBI Taxonomy" id="709343"/>
    <lineage>
        <taxon>Bacteria</taxon>
        <taxon>Pseudomonadati</taxon>
        <taxon>Bacteroidota</taxon>
        <taxon>Cytophagia</taxon>
        <taxon>Cytophagales</taxon>
        <taxon>Cyclobacteriaceae</taxon>
        <taxon>Echinicola</taxon>
    </lineage>
</organism>
<evidence type="ECO:0000256" key="1">
    <source>
        <dbReference type="ARBA" id="ARBA00022614"/>
    </source>
</evidence>
<dbReference type="InterPro" id="IPR032675">
    <property type="entry name" value="LRR_dom_sf"/>
</dbReference>
<dbReference type="InterPro" id="IPR001611">
    <property type="entry name" value="Leu-rich_rpt"/>
</dbReference>